<evidence type="ECO:0000256" key="1">
    <source>
        <dbReference type="ARBA" id="ARBA00011738"/>
    </source>
</evidence>
<dbReference type="PANTHER" id="PTHR43969:SF9">
    <property type="entry name" value="GLUTATHIONE S TRANSFERASE D10, ISOFORM A-RELATED"/>
    <property type="match status" value="1"/>
</dbReference>
<evidence type="ECO:0000313" key="5">
    <source>
        <dbReference type="Proteomes" id="UP000199118"/>
    </source>
</evidence>
<gene>
    <name evidence="4" type="ORF">SAMN05444336_10958</name>
</gene>
<dbReference type="SUPFAM" id="SSF52833">
    <property type="entry name" value="Thioredoxin-like"/>
    <property type="match status" value="1"/>
</dbReference>
<evidence type="ECO:0000259" key="2">
    <source>
        <dbReference type="PROSITE" id="PS50404"/>
    </source>
</evidence>
<evidence type="ECO:0000313" key="4">
    <source>
        <dbReference type="EMBL" id="SDX73332.1"/>
    </source>
</evidence>
<dbReference type="AlphaFoldDB" id="A0A1H3E3M0"/>
<dbReference type="CDD" id="cd00570">
    <property type="entry name" value="GST_N_family"/>
    <property type="match status" value="1"/>
</dbReference>
<dbReference type="OrthoDB" id="9794721at2"/>
<dbReference type="Pfam" id="PF13409">
    <property type="entry name" value="GST_N_2"/>
    <property type="match status" value="1"/>
</dbReference>
<dbReference type="InterPro" id="IPR036282">
    <property type="entry name" value="Glutathione-S-Trfase_C_sf"/>
</dbReference>
<dbReference type="SFLD" id="SFLDS00019">
    <property type="entry name" value="Glutathione_Transferase_(cytos"/>
    <property type="match status" value="1"/>
</dbReference>
<dbReference type="InterPro" id="IPR040079">
    <property type="entry name" value="Glutathione_S-Trfase"/>
</dbReference>
<dbReference type="PROSITE" id="PS50404">
    <property type="entry name" value="GST_NTER"/>
    <property type="match status" value="1"/>
</dbReference>
<accession>A0A1H3E3M0</accession>
<feature type="domain" description="GST N-terminal" evidence="2">
    <location>
        <begin position="1"/>
        <end position="82"/>
    </location>
</feature>
<dbReference type="SFLD" id="SFLDG00358">
    <property type="entry name" value="Main_(cytGST)"/>
    <property type="match status" value="1"/>
</dbReference>
<dbReference type="SUPFAM" id="SSF47616">
    <property type="entry name" value="GST C-terminal domain-like"/>
    <property type="match status" value="1"/>
</dbReference>
<dbReference type="STRING" id="356660.SAMN05444336_10958"/>
<organism evidence="4 5">
    <name type="scientific">Albimonas donghaensis</name>
    <dbReference type="NCBI Taxonomy" id="356660"/>
    <lineage>
        <taxon>Bacteria</taxon>
        <taxon>Pseudomonadati</taxon>
        <taxon>Pseudomonadota</taxon>
        <taxon>Alphaproteobacteria</taxon>
        <taxon>Rhodobacterales</taxon>
        <taxon>Paracoccaceae</taxon>
        <taxon>Albimonas</taxon>
    </lineage>
</organism>
<reference evidence="4 5" key="1">
    <citation type="submission" date="2016-10" db="EMBL/GenBank/DDBJ databases">
        <authorList>
            <person name="de Groot N.N."/>
        </authorList>
    </citation>
    <scope>NUCLEOTIDE SEQUENCE [LARGE SCALE GENOMIC DNA]</scope>
    <source>
        <strain evidence="4 5">DSM 17890</strain>
    </source>
</reference>
<keyword evidence="5" id="KW-1185">Reference proteome</keyword>
<dbReference type="InterPro" id="IPR004045">
    <property type="entry name" value="Glutathione_S-Trfase_N"/>
</dbReference>
<dbReference type="GO" id="GO:0004364">
    <property type="term" value="F:glutathione transferase activity"/>
    <property type="evidence" value="ECO:0007669"/>
    <property type="project" value="TreeGrafter"/>
</dbReference>
<comment type="subunit">
    <text evidence="1">Homodimer.</text>
</comment>
<keyword evidence="4" id="KW-0808">Transferase</keyword>
<dbReference type="InterPro" id="IPR036249">
    <property type="entry name" value="Thioredoxin-like_sf"/>
</dbReference>
<dbReference type="InterPro" id="IPR004046">
    <property type="entry name" value="GST_C"/>
</dbReference>
<evidence type="ECO:0000259" key="3">
    <source>
        <dbReference type="PROSITE" id="PS50405"/>
    </source>
</evidence>
<dbReference type="Pfam" id="PF00043">
    <property type="entry name" value="GST_C"/>
    <property type="match status" value="1"/>
</dbReference>
<dbReference type="GO" id="GO:0006749">
    <property type="term" value="P:glutathione metabolic process"/>
    <property type="evidence" value="ECO:0007669"/>
    <property type="project" value="TreeGrafter"/>
</dbReference>
<sequence>MRRLHHIVLSPYARKVRLALAEKRVEVELIEETPWTRELPFLRLNPAATVPVFVDDPGHGGAVVADSAAICEYLEETRPEPPLLAGDARQRAEIRRLVAWFDDKMMREVTANLVEERVMKKVRGGGHPDSGRIRAGSRNLVTHLEYIGWLADQRRWLAGDAISLADFAAAAHLSCLDYIDYVRWEAAPAAAKDWYQRIKSRPAFRTLLADHLPGFPPPEHYADLDF</sequence>
<dbReference type="Gene3D" id="3.40.30.10">
    <property type="entry name" value="Glutaredoxin"/>
    <property type="match status" value="1"/>
</dbReference>
<name>A0A1H3E3M0_9RHOB</name>
<dbReference type="Proteomes" id="UP000199118">
    <property type="component" value="Unassembled WGS sequence"/>
</dbReference>
<protein>
    <submittedName>
        <fullName evidence="4">Glutathione S-transferase</fullName>
    </submittedName>
</protein>
<dbReference type="PANTHER" id="PTHR43969">
    <property type="entry name" value="GLUTATHIONE S TRANSFERASE D10, ISOFORM A-RELATED"/>
    <property type="match status" value="1"/>
</dbReference>
<dbReference type="InterPro" id="IPR010987">
    <property type="entry name" value="Glutathione-S-Trfase_C-like"/>
</dbReference>
<proteinExistence type="predicted"/>
<dbReference type="PROSITE" id="PS50405">
    <property type="entry name" value="GST_CTER"/>
    <property type="match status" value="1"/>
</dbReference>
<dbReference type="EMBL" id="FNMZ01000009">
    <property type="protein sequence ID" value="SDX73332.1"/>
    <property type="molecule type" value="Genomic_DNA"/>
</dbReference>
<dbReference type="CDD" id="cd00299">
    <property type="entry name" value="GST_C_family"/>
    <property type="match status" value="1"/>
</dbReference>
<feature type="domain" description="GST C-terminal" evidence="3">
    <location>
        <begin position="87"/>
        <end position="220"/>
    </location>
</feature>
<dbReference type="RefSeq" id="WP_092684426.1">
    <property type="nucleotide sequence ID" value="NZ_FNMZ01000009.1"/>
</dbReference>
<dbReference type="Gene3D" id="1.20.1050.10">
    <property type="match status" value="1"/>
</dbReference>